<organism evidence="1 2">
    <name type="scientific">Schaalia naturae</name>
    <dbReference type="NCBI Taxonomy" id="635203"/>
    <lineage>
        <taxon>Bacteria</taxon>
        <taxon>Bacillati</taxon>
        <taxon>Actinomycetota</taxon>
        <taxon>Actinomycetes</taxon>
        <taxon>Actinomycetales</taxon>
        <taxon>Actinomycetaceae</taxon>
        <taxon>Schaalia</taxon>
    </lineage>
</organism>
<evidence type="ECO:0000313" key="1">
    <source>
        <dbReference type="EMBL" id="MFC7580554.1"/>
    </source>
</evidence>
<dbReference type="RefSeq" id="WP_380972697.1">
    <property type="nucleotide sequence ID" value="NZ_JBHTEF010000001.1"/>
</dbReference>
<comment type="caution">
    <text evidence="1">The sequence shown here is derived from an EMBL/GenBank/DDBJ whole genome shotgun (WGS) entry which is preliminary data.</text>
</comment>
<evidence type="ECO:0000313" key="2">
    <source>
        <dbReference type="Proteomes" id="UP001596527"/>
    </source>
</evidence>
<proteinExistence type="predicted"/>
<reference evidence="2" key="1">
    <citation type="journal article" date="2019" name="Int. J. Syst. Evol. Microbiol.">
        <title>The Global Catalogue of Microorganisms (GCM) 10K type strain sequencing project: providing services to taxonomists for standard genome sequencing and annotation.</title>
        <authorList>
            <consortium name="The Broad Institute Genomics Platform"/>
            <consortium name="The Broad Institute Genome Sequencing Center for Infectious Disease"/>
            <person name="Wu L."/>
            <person name="Ma J."/>
        </authorList>
    </citation>
    <scope>NUCLEOTIDE SEQUENCE [LARGE SCALE GENOMIC DNA]</scope>
    <source>
        <strain evidence="2">CCUG 56698</strain>
    </source>
</reference>
<dbReference type="EMBL" id="JBHTEF010000001">
    <property type="protein sequence ID" value="MFC7580554.1"/>
    <property type="molecule type" value="Genomic_DNA"/>
</dbReference>
<protein>
    <submittedName>
        <fullName evidence="1">Uncharacterized protein</fullName>
    </submittedName>
</protein>
<name>A0ABW2SL61_9ACTO</name>
<gene>
    <name evidence="1" type="ORF">ACFQWG_04905</name>
</gene>
<dbReference type="Proteomes" id="UP001596527">
    <property type="component" value="Unassembled WGS sequence"/>
</dbReference>
<keyword evidence="2" id="KW-1185">Reference proteome</keyword>
<sequence length="50" mass="5258">MTTPEPDALPDVPDVVGRLKGMEGLPVDLQIRTLAGVEADLRSALDATRG</sequence>
<accession>A0ABW2SL61</accession>